<dbReference type="STRING" id="205130.ENSMAMP00000026431"/>
<feature type="compositionally biased region" description="Acidic residues" evidence="1">
    <location>
        <begin position="129"/>
        <end position="168"/>
    </location>
</feature>
<dbReference type="PANTHER" id="PTHR21520">
    <property type="entry name" value="GLUTAMATE-RICH PROTEIN 2"/>
    <property type="match status" value="1"/>
</dbReference>
<accession>A0A3Q3MUF4</accession>
<protein>
    <submittedName>
        <fullName evidence="2">Glutamate rich 2</fullName>
    </submittedName>
</protein>
<reference evidence="2" key="1">
    <citation type="submission" date="2025-08" db="UniProtKB">
        <authorList>
            <consortium name="Ensembl"/>
        </authorList>
    </citation>
    <scope>IDENTIFICATION</scope>
</reference>
<keyword evidence="3" id="KW-1185">Reference proteome</keyword>
<dbReference type="InParanoid" id="A0A3Q3MUF4"/>
<proteinExistence type="predicted"/>
<organism evidence="2 3">
    <name type="scientific">Mastacembelus armatus</name>
    <name type="common">zig-zag eel</name>
    <dbReference type="NCBI Taxonomy" id="205130"/>
    <lineage>
        <taxon>Eukaryota</taxon>
        <taxon>Metazoa</taxon>
        <taxon>Chordata</taxon>
        <taxon>Craniata</taxon>
        <taxon>Vertebrata</taxon>
        <taxon>Euteleostomi</taxon>
        <taxon>Actinopterygii</taxon>
        <taxon>Neopterygii</taxon>
        <taxon>Teleostei</taxon>
        <taxon>Neoteleostei</taxon>
        <taxon>Acanthomorphata</taxon>
        <taxon>Anabantaria</taxon>
        <taxon>Synbranchiformes</taxon>
        <taxon>Mastacembelidae</taxon>
        <taxon>Mastacembelus</taxon>
    </lineage>
</organism>
<sequence length="206" mass="22961">MDVCAPKISINITARVGEQAELAAPDEELKMKAQSSESVLTGEKTHVPPQVEPFPMHEEHLEEEQTEDEDTEDEEVMAPVELIIEFLRAVMDRDFQLASKLCQMILVYEPDNPEANEFLSLIQKKLLEEQEGSNEEDEAEEDDGDEDDDDSDDDDENESDVSVSDEEPSNSSSSSCSSSSSSSGDEKEEEDQENRHKPCPPSHVSP</sequence>
<dbReference type="InterPro" id="IPR026703">
    <property type="entry name" value="ERICH2"/>
</dbReference>
<dbReference type="GeneTree" id="ENSGT00390000017846"/>
<dbReference type="Ensembl" id="ENSMAMT00000027107.2">
    <property type="protein sequence ID" value="ENSMAMP00000026431.2"/>
    <property type="gene ID" value="ENSMAMG00000017755.2"/>
</dbReference>
<feature type="compositionally biased region" description="Acidic residues" evidence="1">
    <location>
        <begin position="61"/>
        <end position="74"/>
    </location>
</feature>
<reference evidence="2" key="2">
    <citation type="submission" date="2025-09" db="UniProtKB">
        <authorList>
            <consortium name="Ensembl"/>
        </authorList>
    </citation>
    <scope>IDENTIFICATION</scope>
</reference>
<feature type="compositionally biased region" description="Low complexity" evidence="1">
    <location>
        <begin position="169"/>
        <end position="183"/>
    </location>
</feature>
<feature type="region of interest" description="Disordered" evidence="1">
    <location>
        <begin position="128"/>
        <end position="206"/>
    </location>
</feature>
<dbReference type="PANTHER" id="PTHR21520:SF2">
    <property type="entry name" value="GLUTAMATE-RICH PROTEIN 2"/>
    <property type="match status" value="1"/>
</dbReference>
<dbReference type="Proteomes" id="UP000261640">
    <property type="component" value="Unplaced"/>
</dbReference>
<name>A0A3Q3MUF4_9TELE</name>
<evidence type="ECO:0000313" key="2">
    <source>
        <dbReference type="Ensembl" id="ENSMAMP00000026431.2"/>
    </source>
</evidence>
<evidence type="ECO:0000256" key="1">
    <source>
        <dbReference type="SAM" id="MobiDB-lite"/>
    </source>
</evidence>
<evidence type="ECO:0000313" key="3">
    <source>
        <dbReference type="Proteomes" id="UP000261640"/>
    </source>
</evidence>
<dbReference type="AlphaFoldDB" id="A0A3Q3MUF4"/>
<feature type="region of interest" description="Disordered" evidence="1">
    <location>
        <begin position="29"/>
        <end position="74"/>
    </location>
</feature>